<dbReference type="OrthoDB" id="9774179at2"/>
<sequence length="298" mass="31194">MAVTELHGAPSLGPLYASAAVGAVLPGRATTLPDTELVRRGVTVDPGHFADYARVCGFRVGAALPVTYPHLLTFGLQVVLMAGRSFPLPLPGLVHLANRITVHRAIAPSENLDVRVWAERFTAHPKGARVDLVGEVAASGEPVWEGRSTYLARGASAPGDPGGGSGDGDGGDEVAEPSEPAVPTGPASALWRLPGDLGRRYAAVSGDVNPIHLYPLTAKAMGFPRAIAHGMWTAARAVAALEGRLPDAFTYDVVFRKPLLLPSTAELVTARDDDGGWRVAVRGARDAERIHLVGHAGR</sequence>
<dbReference type="PANTHER" id="PTHR43841">
    <property type="entry name" value="3-HYDROXYACYL-THIOESTER DEHYDRATASE HTDX-RELATED"/>
    <property type="match status" value="1"/>
</dbReference>
<dbReference type="Gene3D" id="3.10.129.10">
    <property type="entry name" value="Hotdog Thioesterase"/>
    <property type="match status" value="1"/>
</dbReference>
<evidence type="ECO:0000256" key="2">
    <source>
        <dbReference type="SAM" id="MobiDB-lite"/>
    </source>
</evidence>
<dbReference type="InterPro" id="IPR002539">
    <property type="entry name" value="MaoC-like_dom"/>
</dbReference>
<feature type="region of interest" description="Disordered" evidence="2">
    <location>
        <begin position="152"/>
        <end position="188"/>
    </location>
</feature>
<keyword evidence="5" id="KW-1185">Reference proteome</keyword>
<gene>
    <name evidence="4" type="ORF">SAMN05216207_103257</name>
</gene>
<dbReference type="PRINTS" id="PR01483">
    <property type="entry name" value="FASYNTHASE"/>
</dbReference>
<dbReference type="PANTHER" id="PTHR43841:SF1">
    <property type="entry name" value="3-HYDROXYACYL-THIOESTER DEHYDRATASE X"/>
    <property type="match status" value="1"/>
</dbReference>
<evidence type="ECO:0000259" key="3">
    <source>
        <dbReference type="Pfam" id="PF01575"/>
    </source>
</evidence>
<dbReference type="STRING" id="260086.SAMN05216207_103257"/>
<organism evidence="4 5">
    <name type="scientific">Pseudonocardia ammonioxydans</name>
    <dbReference type="NCBI Taxonomy" id="260086"/>
    <lineage>
        <taxon>Bacteria</taxon>
        <taxon>Bacillati</taxon>
        <taxon>Actinomycetota</taxon>
        <taxon>Actinomycetes</taxon>
        <taxon>Pseudonocardiales</taxon>
        <taxon>Pseudonocardiaceae</taxon>
        <taxon>Pseudonocardia</taxon>
    </lineage>
</organism>
<evidence type="ECO:0000313" key="5">
    <source>
        <dbReference type="Proteomes" id="UP000199614"/>
    </source>
</evidence>
<accession>A0A1I5ESX9</accession>
<dbReference type="InterPro" id="IPR003965">
    <property type="entry name" value="Fatty_acid_synthase"/>
</dbReference>
<proteinExistence type="inferred from homology"/>
<dbReference type="GO" id="GO:0005835">
    <property type="term" value="C:fatty acid synthase complex"/>
    <property type="evidence" value="ECO:0007669"/>
    <property type="project" value="InterPro"/>
</dbReference>
<dbReference type="InterPro" id="IPR029069">
    <property type="entry name" value="HotDog_dom_sf"/>
</dbReference>
<evidence type="ECO:0000313" key="4">
    <source>
        <dbReference type="EMBL" id="SFO14141.1"/>
    </source>
</evidence>
<dbReference type="Pfam" id="PF01575">
    <property type="entry name" value="MaoC_dehydratas"/>
    <property type="match status" value="1"/>
</dbReference>
<dbReference type="RefSeq" id="WP_093350600.1">
    <property type="nucleotide sequence ID" value="NZ_FOUY01000032.1"/>
</dbReference>
<dbReference type="AlphaFoldDB" id="A0A1I5ESX9"/>
<comment type="similarity">
    <text evidence="1">Belongs to the enoyl-CoA hydratase/isomerase family.</text>
</comment>
<dbReference type="SUPFAM" id="SSF54637">
    <property type="entry name" value="Thioesterase/thiol ester dehydrase-isomerase"/>
    <property type="match status" value="2"/>
</dbReference>
<dbReference type="GO" id="GO:0004312">
    <property type="term" value="F:fatty acid synthase activity"/>
    <property type="evidence" value="ECO:0007669"/>
    <property type="project" value="InterPro"/>
</dbReference>
<dbReference type="Proteomes" id="UP000199614">
    <property type="component" value="Unassembled WGS sequence"/>
</dbReference>
<feature type="domain" description="MaoC-like" evidence="3">
    <location>
        <begin position="199"/>
        <end position="277"/>
    </location>
</feature>
<dbReference type="GO" id="GO:0006633">
    <property type="term" value="P:fatty acid biosynthetic process"/>
    <property type="evidence" value="ECO:0007669"/>
    <property type="project" value="InterPro"/>
</dbReference>
<evidence type="ECO:0000256" key="1">
    <source>
        <dbReference type="ARBA" id="ARBA00005254"/>
    </source>
</evidence>
<protein>
    <submittedName>
        <fullName evidence="4">MaoC like domain-containing protein</fullName>
    </submittedName>
</protein>
<dbReference type="EMBL" id="FOUY01000032">
    <property type="protein sequence ID" value="SFO14141.1"/>
    <property type="molecule type" value="Genomic_DNA"/>
</dbReference>
<name>A0A1I5ESX9_PSUAM</name>
<reference evidence="4 5" key="1">
    <citation type="submission" date="2016-10" db="EMBL/GenBank/DDBJ databases">
        <authorList>
            <person name="de Groot N.N."/>
        </authorList>
    </citation>
    <scope>NUCLEOTIDE SEQUENCE [LARGE SCALE GENOMIC DNA]</scope>
    <source>
        <strain evidence="4 5">CGMCC 4.1877</strain>
    </source>
</reference>